<keyword evidence="3" id="KW-1185">Reference proteome</keyword>
<protein>
    <submittedName>
        <fullName evidence="2">Uncharacterized protein</fullName>
    </submittedName>
</protein>
<proteinExistence type="predicted"/>
<feature type="compositionally biased region" description="Basic and acidic residues" evidence="1">
    <location>
        <begin position="1"/>
        <end position="20"/>
    </location>
</feature>
<organism evidence="2 3">
    <name type="scientific">Corchorus olitorius</name>
    <dbReference type="NCBI Taxonomy" id="93759"/>
    <lineage>
        <taxon>Eukaryota</taxon>
        <taxon>Viridiplantae</taxon>
        <taxon>Streptophyta</taxon>
        <taxon>Embryophyta</taxon>
        <taxon>Tracheophyta</taxon>
        <taxon>Spermatophyta</taxon>
        <taxon>Magnoliopsida</taxon>
        <taxon>eudicotyledons</taxon>
        <taxon>Gunneridae</taxon>
        <taxon>Pentapetalae</taxon>
        <taxon>rosids</taxon>
        <taxon>malvids</taxon>
        <taxon>Malvales</taxon>
        <taxon>Malvaceae</taxon>
        <taxon>Grewioideae</taxon>
        <taxon>Apeibeae</taxon>
        <taxon>Corchorus</taxon>
    </lineage>
</organism>
<sequence>MAKDVPNSHDFSHGFKENRSKNRGKYRIHV</sequence>
<evidence type="ECO:0000313" key="2">
    <source>
        <dbReference type="EMBL" id="OMO96064.1"/>
    </source>
</evidence>
<comment type="caution">
    <text evidence="2">The sequence shown here is derived from an EMBL/GenBank/DDBJ whole genome shotgun (WGS) entry which is preliminary data.</text>
</comment>
<gene>
    <name evidence="2" type="ORF">COLO4_15530</name>
</gene>
<evidence type="ECO:0000313" key="3">
    <source>
        <dbReference type="Proteomes" id="UP000187203"/>
    </source>
</evidence>
<dbReference type="Proteomes" id="UP000187203">
    <property type="component" value="Unassembled WGS sequence"/>
</dbReference>
<feature type="region of interest" description="Disordered" evidence="1">
    <location>
        <begin position="1"/>
        <end position="30"/>
    </location>
</feature>
<accession>A0A1R3JMM0</accession>
<name>A0A1R3JMM0_9ROSI</name>
<dbReference type="EMBL" id="AWUE01015705">
    <property type="protein sequence ID" value="OMO96064.1"/>
    <property type="molecule type" value="Genomic_DNA"/>
</dbReference>
<evidence type="ECO:0000256" key="1">
    <source>
        <dbReference type="SAM" id="MobiDB-lite"/>
    </source>
</evidence>
<feature type="compositionally biased region" description="Basic residues" evidence="1">
    <location>
        <begin position="21"/>
        <end position="30"/>
    </location>
</feature>
<dbReference type="AlphaFoldDB" id="A0A1R3JMM0"/>
<reference evidence="3" key="1">
    <citation type="submission" date="2013-09" db="EMBL/GenBank/DDBJ databases">
        <title>Corchorus olitorius genome sequencing.</title>
        <authorList>
            <person name="Alam M."/>
            <person name="Haque M.S."/>
            <person name="Islam M.S."/>
            <person name="Emdad E.M."/>
            <person name="Islam M.M."/>
            <person name="Ahmed B."/>
            <person name="Halim A."/>
            <person name="Hossen Q.M.M."/>
            <person name="Hossain M.Z."/>
            <person name="Ahmed R."/>
            <person name="Khan M.M."/>
            <person name="Islam R."/>
            <person name="Rashid M.M."/>
            <person name="Khan S.A."/>
            <person name="Rahman M.S."/>
            <person name="Alam M."/>
            <person name="Yahiya A.S."/>
            <person name="Khan M.S."/>
            <person name="Azam M.S."/>
            <person name="Haque T."/>
            <person name="Lashkar M.Z.H."/>
            <person name="Akhand A.I."/>
            <person name="Morshed G."/>
            <person name="Roy S."/>
            <person name="Uddin K.S."/>
            <person name="Rabeya T."/>
            <person name="Hossain A.S."/>
            <person name="Chowdhury A."/>
            <person name="Snigdha A.R."/>
            <person name="Mortoza M.S."/>
            <person name="Matin S.A."/>
            <person name="Hoque S.M.E."/>
            <person name="Islam M.K."/>
            <person name="Roy D.K."/>
            <person name="Haider R."/>
            <person name="Moosa M.M."/>
            <person name="Elias S.M."/>
            <person name="Hasan A.M."/>
            <person name="Jahan S."/>
            <person name="Shafiuddin M."/>
            <person name="Mahmood N."/>
            <person name="Shommy N.S."/>
        </authorList>
    </citation>
    <scope>NUCLEOTIDE SEQUENCE [LARGE SCALE GENOMIC DNA]</scope>
    <source>
        <strain evidence="3">cv. O-4</strain>
    </source>
</reference>